<accession>A0A0S2SH43</accession>
<evidence type="ECO:0000256" key="1">
    <source>
        <dbReference type="ARBA" id="ARBA00004651"/>
    </source>
</evidence>
<dbReference type="AlphaFoldDB" id="A0A0S2SH43"/>
<dbReference type="PANTHER" id="PTHR42920:SF11">
    <property type="entry name" value="INNER MEMBRANE PROTEIN YTFF"/>
    <property type="match status" value="1"/>
</dbReference>
<evidence type="ECO:0000256" key="7">
    <source>
        <dbReference type="SAM" id="Phobius"/>
    </source>
</evidence>
<dbReference type="RefSeq" id="WP_060586521.1">
    <property type="nucleotide sequence ID" value="NZ_CP013067.1"/>
</dbReference>
<dbReference type="InterPro" id="IPR000620">
    <property type="entry name" value="EamA_dom"/>
</dbReference>
<feature type="transmembrane region" description="Helical" evidence="7">
    <location>
        <begin position="213"/>
        <end position="232"/>
    </location>
</feature>
<evidence type="ECO:0000256" key="3">
    <source>
        <dbReference type="ARBA" id="ARBA00022692"/>
    </source>
</evidence>
<feature type="transmembrane region" description="Helical" evidence="7">
    <location>
        <begin position="69"/>
        <end position="88"/>
    </location>
</feature>
<evidence type="ECO:0000256" key="2">
    <source>
        <dbReference type="ARBA" id="ARBA00022475"/>
    </source>
</evidence>
<organism evidence="9 10">
    <name type="scientific">Aeromonas schubertii</name>
    <dbReference type="NCBI Taxonomy" id="652"/>
    <lineage>
        <taxon>Bacteria</taxon>
        <taxon>Pseudomonadati</taxon>
        <taxon>Pseudomonadota</taxon>
        <taxon>Gammaproteobacteria</taxon>
        <taxon>Aeromonadales</taxon>
        <taxon>Aeromonadaceae</taxon>
        <taxon>Aeromonas</taxon>
    </lineage>
</organism>
<feature type="transmembrane region" description="Helical" evidence="7">
    <location>
        <begin position="244"/>
        <end position="262"/>
    </location>
</feature>
<feature type="domain" description="EamA" evidence="8">
    <location>
        <begin position="12"/>
        <end position="138"/>
    </location>
</feature>
<dbReference type="PATRIC" id="fig|652.5.peg.2535"/>
<feature type="transmembrane region" description="Helical" evidence="7">
    <location>
        <begin position="268"/>
        <end position="286"/>
    </location>
</feature>
<reference evidence="10" key="1">
    <citation type="submission" date="2015-10" db="EMBL/GenBank/DDBJ databases">
        <title>Complete Genome Sequence of Aeromonas schubertii strain WL1483.</title>
        <authorList>
            <person name="Liu L."/>
        </authorList>
    </citation>
    <scope>NUCLEOTIDE SEQUENCE [LARGE SCALE GENOMIC DNA]</scope>
    <source>
        <strain evidence="10">WL1483</strain>
    </source>
</reference>
<dbReference type="PANTHER" id="PTHR42920">
    <property type="entry name" value="OS03G0707200 PROTEIN-RELATED"/>
    <property type="match status" value="1"/>
</dbReference>
<feature type="transmembrane region" description="Helical" evidence="7">
    <location>
        <begin position="121"/>
        <end position="139"/>
    </location>
</feature>
<dbReference type="EMBL" id="CP013067">
    <property type="protein sequence ID" value="ALP41013.1"/>
    <property type="molecule type" value="Genomic_DNA"/>
</dbReference>
<evidence type="ECO:0000259" key="8">
    <source>
        <dbReference type="Pfam" id="PF00892"/>
    </source>
</evidence>
<dbReference type="InterPro" id="IPR037185">
    <property type="entry name" value="EmrE-like"/>
</dbReference>
<evidence type="ECO:0000256" key="6">
    <source>
        <dbReference type="SAM" id="MobiDB-lite"/>
    </source>
</evidence>
<feature type="transmembrane region" description="Helical" evidence="7">
    <location>
        <begin position="94"/>
        <end position="114"/>
    </location>
</feature>
<evidence type="ECO:0000313" key="10">
    <source>
        <dbReference type="Proteomes" id="UP000058114"/>
    </source>
</evidence>
<keyword evidence="3 7" id="KW-0812">Transmembrane</keyword>
<dbReference type="SUPFAM" id="SSF103481">
    <property type="entry name" value="Multidrug resistance efflux transporter EmrE"/>
    <property type="match status" value="2"/>
</dbReference>
<dbReference type="GO" id="GO:0005886">
    <property type="term" value="C:plasma membrane"/>
    <property type="evidence" value="ECO:0007669"/>
    <property type="project" value="UniProtKB-SubCell"/>
</dbReference>
<feature type="transmembrane region" description="Helical" evidence="7">
    <location>
        <begin position="183"/>
        <end position="201"/>
    </location>
</feature>
<sequence length="314" mass="34163">MSSLSFLFPVSCIAIWAGNGIVSKMAVQLMSPAALAWSRWLVAALVLSPWLGRRAWLLRHRLFRCAPRLALLALLGMVLNQTFGYYAATTLGATEISLIMGLTPLMTVVLSTLLLRERPTWGALLGGLVSLGGLVVLLGQGDPARLLTHGISIGYVYMLLSALTYALYSVLLRRWVLGLHNWMMLYGQVLMSLMFLTPFFFLVDGRLPGWESLWFVLYAGVPTSALSPWLWMQGISLLGASRTAIYMNLLPVMTAGLAVTLLGEQLSWSHLVGGGLTLAGVILAQVQRTPVLFPGNKTASRGRRGDKSARAACD</sequence>
<keyword evidence="5 7" id="KW-0472">Membrane</keyword>
<comment type="subcellular location">
    <subcellularLocation>
        <location evidence="1">Cell membrane</location>
        <topology evidence="1">Multi-pass membrane protein</topology>
    </subcellularLocation>
</comment>
<keyword evidence="2" id="KW-1003">Cell membrane</keyword>
<dbReference type="Proteomes" id="UP000058114">
    <property type="component" value="Chromosome"/>
</dbReference>
<gene>
    <name evidence="9" type="ORF">WL1483_1594</name>
</gene>
<protein>
    <submittedName>
        <fullName evidence="9">Drug/metabolite exporter family transporter</fullName>
    </submittedName>
</protein>
<feature type="region of interest" description="Disordered" evidence="6">
    <location>
        <begin position="295"/>
        <end position="314"/>
    </location>
</feature>
<proteinExistence type="predicted"/>
<name>A0A0S2SH43_9GAMM</name>
<reference evidence="9 10" key="2">
    <citation type="journal article" date="2016" name="Genome Announc.">
        <title>Complete Genome Sequence of the Highly Virulent Aeromonas schubertii Strain WL1483, Isolated from Diseased Snakehead Fish (Channa argus) in China.</title>
        <authorList>
            <person name="Liu L."/>
            <person name="Li N."/>
            <person name="Zhang D."/>
            <person name="Fu X."/>
            <person name="Shi C."/>
            <person name="Lin Q."/>
            <person name="Hao G."/>
        </authorList>
    </citation>
    <scope>NUCLEOTIDE SEQUENCE [LARGE SCALE GENOMIC DNA]</scope>
    <source>
        <strain evidence="9 10">WL1483</strain>
    </source>
</reference>
<feature type="transmembrane region" description="Helical" evidence="7">
    <location>
        <begin position="36"/>
        <end position="57"/>
    </location>
</feature>
<dbReference type="InterPro" id="IPR051258">
    <property type="entry name" value="Diverse_Substrate_Transporter"/>
</dbReference>
<evidence type="ECO:0000256" key="5">
    <source>
        <dbReference type="ARBA" id="ARBA00023136"/>
    </source>
</evidence>
<dbReference type="KEGG" id="asr:WL1483_1594"/>
<feature type="domain" description="EamA" evidence="8">
    <location>
        <begin position="153"/>
        <end position="283"/>
    </location>
</feature>
<keyword evidence="4 7" id="KW-1133">Transmembrane helix</keyword>
<feature type="compositionally biased region" description="Basic and acidic residues" evidence="6">
    <location>
        <begin position="303"/>
        <end position="314"/>
    </location>
</feature>
<dbReference type="Pfam" id="PF00892">
    <property type="entry name" value="EamA"/>
    <property type="match status" value="2"/>
</dbReference>
<evidence type="ECO:0000256" key="4">
    <source>
        <dbReference type="ARBA" id="ARBA00022989"/>
    </source>
</evidence>
<feature type="transmembrane region" description="Helical" evidence="7">
    <location>
        <begin position="151"/>
        <end position="171"/>
    </location>
</feature>
<evidence type="ECO:0000313" key="9">
    <source>
        <dbReference type="EMBL" id="ALP41013.1"/>
    </source>
</evidence>